<dbReference type="KEGG" id="pto:PTO0107"/>
<dbReference type="PROSITE" id="PS00488">
    <property type="entry name" value="PAL_HISTIDASE"/>
    <property type="match status" value="1"/>
</dbReference>
<comment type="similarity">
    <text evidence="7">Belongs to the PAL/histidase family.</text>
</comment>
<dbReference type="Proteomes" id="UP000000438">
    <property type="component" value="Chromosome"/>
</dbReference>
<evidence type="ECO:0000256" key="7">
    <source>
        <dbReference type="RuleBase" id="RU003954"/>
    </source>
</evidence>
<dbReference type="GeneID" id="2844541"/>
<evidence type="ECO:0000256" key="8">
    <source>
        <dbReference type="RuleBase" id="RU004479"/>
    </source>
</evidence>
<evidence type="ECO:0000256" key="3">
    <source>
        <dbReference type="ARBA" id="ARBA00022808"/>
    </source>
</evidence>
<dbReference type="OrthoDB" id="27422at2157"/>
<dbReference type="RefSeq" id="WP_011176908.1">
    <property type="nucleotide sequence ID" value="NC_005877.1"/>
</dbReference>
<dbReference type="InterPro" id="IPR022313">
    <property type="entry name" value="Phe/His_NH3-lyase_AS"/>
</dbReference>
<dbReference type="InParanoid" id="Q6L2V9"/>
<dbReference type="CDD" id="cd00332">
    <property type="entry name" value="PAL-HAL"/>
    <property type="match status" value="1"/>
</dbReference>
<dbReference type="InterPro" id="IPR005921">
    <property type="entry name" value="HutH"/>
</dbReference>
<dbReference type="FunFam" id="1.10.275.10:FF:000005">
    <property type="entry name" value="Histidine ammonia-lyase"/>
    <property type="match status" value="1"/>
</dbReference>
<dbReference type="STRING" id="263820.PTO0107"/>
<name>Q6L2V9_PICTO</name>
<dbReference type="PANTHER" id="PTHR10362">
    <property type="entry name" value="HISTIDINE AMMONIA-LYASE"/>
    <property type="match status" value="1"/>
</dbReference>
<dbReference type="SUPFAM" id="SSF48557">
    <property type="entry name" value="L-aspartase-like"/>
    <property type="match status" value="1"/>
</dbReference>
<dbReference type="UniPathway" id="UPA00379">
    <property type="reaction ID" value="UER00549"/>
</dbReference>
<evidence type="ECO:0000313" key="11">
    <source>
        <dbReference type="Proteomes" id="UP000000438"/>
    </source>
</evidence>
<dbReference type="PATRIC" id="fig|263820.9.peg.121"/>
<evidence type="ECO:0000256" key="6">
    <source>
        <dbReference type="NCBIfam" id="TIGR01225"/>
    </source>
</evidence>
<protein>
    <recommendedName>
        <fullName evidence="2 6">Histidine ammonia-lyase</fullName>
        <ecNumber evidence="2 6">4.3.1.3</ecNumber>
    </recommendedName>
</protein>
<dbReference type="PaxDb" id="263820-PTO0107"/>
<comment type="subcellular location">
    <subcellularLocation>
        <location evidence="9">Cytoplasm</location>
    </subcellularLocation>
</comment>
<reference evidence="10 11" key="1">
    <citation type="journal article" date="2004" name="Proc. Natl. Acad. Sci. U.S.A.">
        <title>Genome sequence of Picrophilus torridus and its implications for life around pH 0.</title>
        <authorList>
            <person name="Futterer O."/>
            <person name="Angelov A."/>
            <person name="Liesegang H."/>
            <person name="Gottschalk G."/>
            <person name="Schleper C."/>
            <person name="Schepers B."/>
            <person name="Dock C."/>
            <person name="Antranikian G."/>
            <person name="Liebl W."/>
        </authorList>
    </citation>
    <scope>NUCLEOTIDE SEQUENCE [LARGE SCALE GENOMIC DNA]</scope>
    <source>
        <strain evidence="11">ATCC 700027 / DSM 9790 / JCM 10055 / NBRC 100828</strain>
    </source>
</reference>
<dbReference type="AlphaFoldDB" id="Q6L2V9"/>
<dbReference type="NCBIfam" id="TIGR01225">
    <property type="entry name" value="hutH"/>
    <property type="match status" value="1"/>
</dbReference>
<dbReference type="NCBIfam" id="NF006871">
    <property type="entry name" value="PRK09367.1"/>
    <property type="match status" value="1"/>
</dbReference>
<dbReference type="InterPro" id="IPR024083">
    <property type="entry name" value="Fumarase/histidase_N"/>
</dbReference>
<dbReference type="GO" id="GO:0019557">
    <property type="term" value="P:L-histidine catabolic process to glutamate and formate"/>
    <property type="evidence" value="ECO:0007669"/>
    <property type="project" value="UniProtKB-UniPathway"/>
</dbReference>
<dbReference type="HOGENOM" id="CLU_014801_4_0_2"/>
<keyword evidence="4 7" id="KW-0456">Lyase</keyword>
<proteinExistence type="inferred from homology"/>
<comment type="pathway">
    <text evidence="1 8">Amino-acid degradation; L-histidine degradation into L-glutamate; N-formimidoyl-L-glutamate from L-histidine: step 1/3.</text>
</comment>
<dbReference type="Gene3D" id="1.10.275.10">
    <property type="entry name" value="Fumarase/aspartase (N-terminal domain)"/>
    <property type="match status" value="1"/>
</dbReference>
<evidence type="ECO:0000256" key="9">
    <source>
        <dbReference type="RuleBase" id="RU004480"/>
    </source>
</evidence>
<sequence>MIILSGDDLDVNKLYRISVLKEKIEISESAKNNVLRSRKSLEKIISSGNEIYGVTTGFGSLLNRHVDEKLELQKNLIRSHSSGTGKYLKPEYVRAVMSVRLNSLLKGFSGVSIDLIDRLIFMLNNDIIPIVPEYGSVGASGDLAPLAHIGLAIMGEGPVLYKNDVRDSNEVFRIFNIEKYEFKEKEGVALINGTSMITGILGIELYRSMNLIKHALISSMMAFEALSGTDKAYREWAIASRPHNGQITIADNLRFILKDSEIVKNANKIKIQDAYTLRCIPQVYGAVLDAIKYSINVANTEMNSATDNPLVYNDDYISTGNFHGEPVALAADFSAIALTDLGNMIERRIARLVDTNLSGLPPFLVNNYGINSGYMIPQYTAAALCNMNKILSHPASADSIPTSANQEDHVSMGANSALKLIKIRENIERIIAIEYLIAAQALEFKKYNTSNFIDMVYKKIRSRIDQLENDRPPYIDIEKILEMMNNDLMEFINSIRI</sequence>
<keyword evidence="3 8" id="KW-0369">Histidine metabolism</keyword>
<dbReference type="GO" id="GO:0019556">
    <property type="term" value="P:L-histidine catabolic process to glutamate and formamide"/>
    <property type="evidence" value="ECO:0007669"/>
    <property type="project" value="UniProtKB-UniPathway"/>
</dbReference>
<comment type="catalytic activity">
    <reaction evidence="5 8">
        <text>L-histidine = trans-urocanate + NH4(+)</text>
        <dbReference type="Rhea" id="RHEA:21232"/>
        <dbReference type="ChEBI" id="CHEBI:17771"/>
        <dbReference type="ChEBI" id="CHEBI:28938"/>
        <dbReference type="ChEBI" id="CHEBI:57595"/>
        <dbReference type="EC" id="4.3.1.3"/>
    </reaction>
</comment>
<dbReference type="Pfam" id="PF00221">
    <property type="entry name" value="Lyase_aromatic"/>
    <property type="match status" value="1"/>
</dbReference>
<evidence type="ECO:0000256" key="2">
    <source>
        <dbReference type="ARBA" id="ARBA00012994"/>
    </source>
</evidence>
<dbReference type="GO" id="GO:0004397">
    <property type="term" value="F:histidine ammonia-lyase activity"/>
    <property type="evidence" value="ECO:0007669"/>
    <property type="project" value="UniProtKB-UniRule"/>
</dbReference>
<dbReference type="Gene3D" id="1.20.200.10">
    <property type="entry name" value="Fumarase/aspartase (Central domain)"/>
    <property type="match status" value="1"/>
</dbReference>
<dbReference type="EC" id="4.3.1.3" evidence="2 6"/>
<dbReference type="InterPro" id="IPR001106">
    <property type="entry name" value="Aromatic_Lyase"/>
</dbReference>
<dbReference type="InterPro" id="IPR008948">
    <property type="entry name" value="L-Aspartase-like"/>
</dbReference>
<evidence type="ECO:0000256" key="1">
    <source>
        <dbReference type="ARBA" id="ARBA00005113"/>
    </source>
</evidence>
<organism evidence="10 11">
    <name type="scientific">Picrophilus torridus (strain ATCC 700027 / DSM 9790 / JCM 10055 / NBRC 100828 / KAW 2/3)</name>
    <dbReference type="NCBI Taxonomy" id="1122961"/>
    <lineage>
        <taxon>Archaea</taxon>
        <taxon>Methanobacteriati</taxon>
        <taxon>Thermoplasmatota</taxon>
        <taxon>Thermoplasmata</taxon>
        <taxon>Thermoplasmatales</taxon>
        <taxon>Picrophilaceae</taxon>
        <taxon>Picrophilus</taxon>
    </lineage>
</organism>
<gene>
    <name evidence="10" type="ordered locus">PTO0107</name>
</gene>
<evidence type="ECO:0000256" key="5">
    <source>
        <dbReference type="ARBA" id="ARBA00049269"/>
    </source>
</evidence>
<accession>Q6L2V9</accession>
<evidence type="ECO:0000256" key="4">
    <source>
        <dbReference type="ARBA" id="ARBA00023239"/>
    </source>
</evidence>
<dbReference type="EMBL" id="AE017261">
    <property type="protein sequence ID" value="AAT42692.1"/>
    <property type="molecule type" value="Genomic_DNA"/>
</dbReference>
<dbReference type="GO" id="GO:0005737">
    <property type="term" value="C:cytoplasm"/>
    <property type="evidence" value="ECO:0007669"/>
    <property type="project" value="UniProtKB-SubCell"/>
</dbReference>
<evidence type="ECO:0000313" key="10">
    <source>
        <dbReference type="EMBL" id="AAT42692.1"/>
    </source>
</evidence>
<dbReference type="eggNOG" id="arCOG04671">
    <property type="taxonomic scope" value="Archaea"/>
</dbReference>